<dbReference type="InterPro" id="IPR000801">
    <property type="entry name" value="Esterase-like"/>
</dbReference>
<reference evidence="2" key="2">
    <citation type="submission" date="2023-01" db="EMBL/GenBank/DDBJ databases">
        <title>Draft genome sequence of Agaribacter marinus strain NBRC 110023.</title>
        <authorList>
            <person name="Sun Q."/>
            <person name="Mori K."/>
        </authorList>
    </citation>
    <scope>NUCLEOTIDE SEQUENCE</scope>
    <source>
        <strain evidence="2">NBRC 110023</strain>
    </source>
</reference>
<organism evidence="2 3">
    <name type="scientific">Agaribacter marinus</name>
    <dbReference type="NCBI Taxonomy" id="1431249"/>
    <lineage>
        <taxon>Bacteria</taxon>
        <taxon>Pseudomonadati</taxon>
        <taxon>Pseudomonadota</taxon>
        <taxon>Gammaproteobacteria</taxon>
        <taxon>Alteromonadales</taxon>
        <taxon>Alteromonadaceae</taxon>
        <taxon>Agaribacter</taxon>
    </lineage>
</organism>
<evidence type="ECO:0008006" key="4">
    <source>
        <dbReference type="Google" id="ProtNLM"/>
    </source>
</evidence>
<sequence>MRKLVLGIAICITYFSGIAYAEEQTSTHTKKTADSVPYVLPWTYEIDFRSDIQQQDYKLVVRFPPGYNESEEGFPVIYILDGQYHYPLVSAAHGNYAWDGTIPNAITVGISWAGENLNVEALRLLNFTPSQSKNQKLSGGADAFIKVLKEEIIPFVEGHYKTNNSRTITGSSLSGLFSLYVMTKEPALFNNIVALSPSMWWENREIDNLLKAHFDKTDLPPVKIYAARGEYELYGMGENDKMFRDLMSDLNGNIGIRYDIVEGAGHSGVNPQGFARGLRYVFGRNELPISEIEKQRMAGIYISDNKMVPKVELQSDANGLYFDDGQSNKIYVHSHSDSEFYINEFNADVAFLELKDKKYQKVKVSPLNQGDIVYTRQ</sequence>
<dbReference type="AlphaFoldDB" id="A0AA37SWH3"/>
<name>A0AA37SWH3_9ALTE</name>
<dbReference type="InterPro" id="IPR029058">
    <property type="entry name" value="AB_hydrolase_fold"/>
</dbReference>
<accession>A0AA37SWH3</accession>
<comment type="caution">
    <text evidence="2">The sequence shown here is derived from an EMBL/GenBank/DDBJ whole genome shotgun (WGS) entry which is preliminary data.</text>
</comment>
<dbReference type="Pfam" id="PF00756">
    <property type="entry name" value="Esterase"/>
    <property type="match status" value="1"/>
</dbReference>
<dbReference type="RefSeq" id="WP_284216206.1">
    <property type="nucleotide sequence ID" value="NZ_BSOT01000005.1"/>
</dbReference>
<feature type="signal peptide" evidence="1">
    <location>
        <begin position="1"/>
        <end position="21"/>
    </location>
</feature>
<protein>
    <recommendedName>
        <fullName evidence="4">Esterase</fullName>
    </recommendedName>
</protein>
<reference evidence="2" key="1">
    <citation type="journal article" date="2014" name="Int. J. Syst. Evol. Microbiol.">
        <title>Complete genome sequence of Corynebacterium casei LMG S-19264T (=DSM 44701T), isolated from a smear-ripened cheese.</title>
        <authorList>
            <consortium name="US DOE Joint Genome Institute (JGI-PGF)"/>
            <person name="Walter F."/>
            <person name="Albersmeier A."/>
            <person name="Kalinowski J."/>
            <person name="Ruckert C."/>
        </authorList>
    </citation>
    <scope>NUCLEOTIDE SEQUENCE</scope>
    <source>
        <strain evidence="2">NBRC 110023</strain>
    </source>
</reference>
<gene>
    <name evidence="2" type="ORF">GCM10007852_08070</name>
</gene>
<dbReference type="EMBL" id="BSOT01000005">
    <property type="protein sequence ID" value="GLR69899.1"/>
    <property type="molecule type" value="Genomic_DNA"/>
</dbReference>
<feature type="chain" id="PRO_5041309125" description="Esterase" evidence="1">
    <location>
        <begin position="22"/>
        <end position="377"/>
    </location>
</feature>
<proteinExistence type="predicted"/>
<dbReference type="Proteomes" id="UP001156601">
    <property type="component" value="Unassembled WGS sequence"/>
</dbReference>
<dbReference type="SUPFAM" id="SSF53474">
    <property type="entry name" value="alpha/beta-Hydrolases"/>
    <property type="match status" value="1"/>
</dbReference>
<evidence type="ECO:0000313" key="2">
    <source>
        <dbReference type="EMBL" id="GLR69899.1"/>
    </source>
</evidence>
<evidence type="ECO:0000313" key="3">
    <source>
        <dbReference type="Proteomes" id="UP001156601"/>
    </source>
</evidence>
<keyword evidence="1" id="KW-0732">Signal</keyword>
<dbReference type="PANTHER" id="PTHR48098:SF6">
    <property type="entry name" value="FERRI-BACILLIBACTIN ESTERASE BESA"/>
    <property type="match status" value="1"/>
</dbReference>
<keyword evidence="3" id="KW-1185">Reference proteome</keyword>
<evidence type="ECO:0000256" key="1">
    <source>
        <dbReference type="SAM" id="SignalP"/>
    </source>
</evidence>
<dbReference type="InterPro" id="IPR050583">
    <property type="entry name" value="Mycobacterial_A85_antigen"/>
</dbReference>
<dbReference type="PANTHER" id="PTHR48098">
    <property type="entry name" value="ENTEROCHELIN ESTERASE-RELATED"/>
    <property type="match status" value="1"/>
</dbReference>
<dbReference type="Gene3D" id="3.40.50.1820">
    <property type="entry name" value="alpha/beta hydrolase"/>
    <property type="match status" value="1"/>
</dbReference>